<keyword evidence="13" id="KW-1185">Reference proteome</keyword>
<evidence type="ECO:0000259" key="11">
    <source>
        <dbReference type="SMART" id="SM01205"/>
    </source>
</evidence>
<evidence type="ECO:0000256" key="4">
    <source>
        <dbReference type="ARBA" id="ARBA00022676"/>
    </source>
</evidence>
<evidence type="ECO:0000256" key="1">
    <source>
        <dbReference type="ARBA" id="ARBA00004141"/>
    </source>
</evidence>
<comment type="caution">
    <text evidence="12">The sequence shown here is derived from an EMBL/GenBank/DDBJ whole genome shotgun (WGS) entry which is preliminary data.</text>
</comment>
<comment type="similarity">
    <text evidence="2">Belongs to the glycosyltransferase 48 family.</text>
</comment>
<feature type="domain" description="1,3-beta-glucan synthase component FKS1-like" evidence="11">
    <location>
        <begin position="203"/>
        <end position="313"/>
    </location>
</feature>
<proteinExistence type="inferred from homology"/>
<dbReference type="GO" id="GO:0006075">
    <property type="term" value="P:(1-&gt;3)-beta-D-glucan biosynthetic process"/>
    <property type="evidence" value="ECO:0007669"/>
    <property type="project" value="InterPro"/>
</dbReference>
<feature type="transmembrane region" description="Helical" evidence="10">
    <location>
        <begin position="1374"/>
        <end position="1393"/>
    </location>
</feature>
<dbReference type="EC" id="2.4.1.34" evidence="3"/>
<feature type="transmembrane region" description="Helical" evidence="10">
    <location>
        <begin position="1284"/>
        <end position="1301"/>
    </location>
</feature>
<feature type="transmembrane region" description="Helical" evidence="10">
    <location>
        <begin position="1528"/>
        <end position="1558"/>
    </location>
</feature>
<dbReference type="InterPro" id="IPR026899">
    <property type="entry name" value="FKS1-like_dom1"/>
</dbReference>
<keyword evidence="7 10" id="KW-1133">Transmembrane helix</keyword>
<dbReference type="EMBL" id="JAANQT010000118">
    <property type="protein sequence ID" value="KAG1314353.1"/>
    <property type="molecule type" value="Genomic_DNA"/>
</dbReference>
<dbReference type="PANTHER" id="PTHR12741:SF48">
    <property type="entry name" value="1,3-BETA-GLUCAN SYNTHASE COMPONENT FKS1-RELATED"/>
    <property type="match status" value="1"/>
</dbReference>
<protein>
    <recommendedName>
        <fullName evidence="3">1,3-beta-glucan synthase</fullName>
        <ecNumber evidence="3">2.4.1.34</ecNumber>
    </recommendedName>
</protein>
<feature type="transmembrane region" description="Helical" evidence="10">
    <location>
        <begin position="347"/>
        <end position="369"/>
    </location>
</feature>
<feature type="transmembrane region" description="Helical" evidence="10">
    <location>
        <begin position="1597"/>
        <end position="1615"/>
    </location>
</feature>
<dbReference type="GO" id="GO:0003843">
    <property type="term" value="F:1,3-beta-D-glucan synthase activity"/>
    <property type="evidence" value="ECO:0007669"/>
    <property type="project" value="UniProtKB-EC"/>
</dbReference>
<dbReference type="InterPro" id="IPR056261">
    <property type="entry name" value="FKS1-like_dom2"/>
</dbReference>
<feature type="transmembrane region" description="Helical" evidence="10">
    <location>
        <begin position="572"/>
        <end position="595"/>
    </location>
</feature>
<evidence type="ECO:0000256" key="9">
    <source>
        <dbReference type="ARBA" id="ARBA00047777"/>
    </source>
</evidence>
<evidence type="ECO:0000256" key="8">
    <source>
        <dbReference type="ARBA" id="ARBA00023136"/>
    </source>
</evidence>
<dbReference type="Proteomes" id="UP000716291">
    <property type="component" value="Unassembled WGS sequence"/>
</dbReference>
<feature type="transmembrane region" description="Helical" evidence="10">
    <location>
        <begin position="1696"/>
        <end position="1717"/>
    </location>
</feature>
<feature type="transmembrane region" description="Helical" evidence="10">
    <location>
        <begin position="389"/>
        <end position="416"/>
    </location>
</feature>
<evidence type="ECO:0000313" key="13">
    <source>
        <dbReference type="Proteomes" id="UP000716291"/>
    </source>
</evidence>
<feature type="transmembrane region" description="Helical" evidence="10">
    <location>
        <begin position="516"/>
        <end position="537"/>
    </location>
</feature>
<feature type="transmembrane region" description="Helical" evidence="10">
    <location>
        <begin position="428"/>
        <end position="448"/>
    </location>
</feature>
<dbReference type="GO" id="GO:0005886">
    <property type="term" value="C:plasma membrane"/>
    <property type="evidence" value="ECO:0007669"/>
    <property type="project" value="TreeGrafter"/>
</dbReference>
<dbReference type="Pfam" id="PF14288">
    <property type="entry name" value="FKS1_dom1"/>
    <property type="match status" value="1"/>
</dbReference>
<reference evidence="12" key="1">
    <citation type="journal article" date="2020" name="Microb. Genom.">
        <title>Genetic diversity of clinical and environmental Mucorales isolates obtained from an investigation of mucormycosis cases among solid organ transplant recipients.</title>
        <authorList>
            <person name="Nguyen M.H."/>
            <person name="Kaul D."/>
            <person name="Muto C."/>
            <person name="Cheng S.J."/>
            <person name="Richter R.A."/>
            <person name="Bruno V.M."/>
            <person name="Liu G."/>
            <person name="Beyhan S."/>
            <person name="Sundermann A.J."/>
            <person name="Mounaud S."/>
            <person name="Pasculle A.W."/>
            <person name="Nierman W.C."/>
            <person name="Driscoll E."/>
            <person name="Cumbie R."/>
            <person name="Clancy C.J."/>
            <person name="Dupont C.L."/>
        </authorList>
    </citation>
    <scope>NUCLEOTIDE SEQUENCE</scope>
    <source>
        <strain evidence="12">GL11</strain>
    </source>
</reference>
<dbReference type="Pfam" id="PF02364">
    <property type="entry name" value="Glucan_synthase"/>
    <property type="match status" value="1"/>
</dbReference>
<dbReference type="PANTHER" id="PTHR12741">
    <property type="entry name" value="LYST-INTERACTING PROTEIN LIP5 DOPAMINE RESPONSIVE PROTEIN DRG-1"/>
    <property type="match status" value="1"/>
</dbReference>
<evidence type="ECO:0000256" key="5">
    <source>
        <dbReference type="ARBA" id="ARBA00022679"/>
    </source>
</evidence>
<dbReference type="GO" id="GO:0000148">
    <property type="term" value="C:1,3-beta-D-glucan synthase complex"/>
    <property type="evidence" value="ECO:0007669"/>
    <property type="project" value="InterPro"/>
</dbReference>
<sequence>MQTLRNDIHNFDRYFNYAPSSESLSALLESKSYQMHKLTGTGFSTTTEMPHGISSATLVDGNYDAYSSWTLAANNENLPSLQTIQEIFIRLKNAFGFQYDSMLNMLDHLLVMLDSRSSRMSAKMALLTLHADYIGGPNANYRKWYFVTQLEPKNITKTQKKDNEPMDDNADSFFDPDNSKSKMHQLKDLEHKWRVRMEQMSDTEKLQQLALWLMLWGEASVIRFCPELLCFIFKLADDMLRENPSIDSVQEGDYLDNVITPLYNFIRSQVYKNDKNGEFVRRDKDHADIVGYDDINQLFWNHEKMNALVLDDKTAFNTIELHLRYKALRLVNWKKAFRKTFKEKRSWMHLAVNFSRIWILHIVSFWYYIAANSEIMYLDSDKHIAKQEIAVQMSVAALGGAVAVLLVMISTIAEFIYIPTTFKNIRILLHRMAILFLIFIINFGPSVYCVKIQRIGGPSVAVASAQIIVSLITSVYFAVTPQSLLFTPICPTNKKETRADQAFTANFPILKKEDRIISIGLWFCVFGCKFLESYFFMALSFKDPLKAIAKIKIENCKESTLGSLLCSHMPHFLLLLMTLVELFLFFLDTYLWYVIWNTAFSVARSFYLGISVWSPWRNVFSRLPKRIYTKILAASEMDIQLQSKALCSQIWNALVVSMFREHILSAEHASKLLYRQIPDINNSKHVLKSPNFFVFQEDAAFKTEYYTQKGEAERRIQFFAQSLTTPMPEAVPVPNMPTFTVLIPHYSEKIILSLREIIREEGRNTKITLLEYLKHLHAFEWENFVKDTKVLADEALYLPDEEKSDAKVVNVRNLSSITQLHSQSISSAIADEKTETKHKIDDLPFYCVGFKSAAPEYTIRTRIWASLRSQTLYRTISGFMNYQKAIKLLYRVETPDLPNIQSSPSTNHNLTDLELDQMAKRKFKFVIAMQRYSSFNKEEKENVEYIMKAYPDLQIAYLEQESLTIEDTNDNDIKKENAFYSVLIDGNCPISHDGRRSPKYRIRLPGNPILGDGKSDNQNTALIYYRGEYLQLIDANQDNYLEECIKIRSVLGEFEETTPPDRSPYAQTESNKSPVAIVGAREYIFSENVGILGDVAAGKEQTFGTLTQRIMATIGGRLHYGHPDILNATFMTTRGGVSKAQKGLHLNEDIYAGMNAFQRGGRIKHVEYFQCGKGRDLGFGSVLNFVTKIGSGMGEQMLSREYYYLGTQLPLDRFLTFYYAHPGFHINNIFIMFSIHTFILMLFFVGATSMPLTLCETDNSTSETVLTSEECYNFTPIYEWLKRVMISIFSVISVSFLPLFLQETTEKGLFRAFSRLCKHMLSLSPFFEIFVTQTYTNAILNNLTFGGAKYIGTGRGIATTRLSFPLLYSRFADVSMYAGARLALILLFGSTVLWMPHLLYFWMTVLALIISPFVFNPHQFALIDFLYDYREYIRWLCRGNGKSHNNSWIGHCRSIRLRTTGIKKKQLEDSCKSNQAFHSKSRFMAVFFSELLVPFILATLCVFAYVYFHSFESANSIRLSHQSNTLLRILAISFGPILLNAGILVILFFVSLFGGCIASCCCGVKFGSTIAAVAHGWAVLNLIAFFELLYFLENWQFPSLLLGIIAAGFVQRFIIKLMTVALLTRELGEGQTNQAWWTGRWYGRNFGWYALSQPYREYVYKWHSLMLFWLRPKDQIQEPVYSSIERSKRRKVATMYGFLLISLFTAFLGLVVAPAIIKPQLKFKIPLLM</sequence>
<keyword evidence="5" id="KW-0808">Transferase</keyword>
<dbReference type="SMART" id="SM01205">
    <property type="entry name" value="FKS1_dom1"/>
    <property type="match status" value="1"/>
</dbReference>
<dbReference type="InterPro" id="IPR003440">
    <property type="entry name" value="Glyco_trans_48_dom"/>
</dbReference>
<feature type="transmembrane region" description="Helical" evidence="10">
    <location>
        <begin position="1483"/>
        <end position="1508"/>
    </location>
</feature>
<feature type="transmembrane region" description="Helical" evidence="10">
    <location>
        <begin position="1399"/>
        <end position="1415"/>
    </location>
</feature>
<dbReference type="GO" id="GO:0051278">
    <property type="term" value="P:fungal-type cell wall polysaccharide biosynthetic process"/>
    <property type="evidence" value="ECO:0007669"/>
    <property type="project" value="TreeGrafter"/>
</dbReference>
<accession>A0A9P7BWR1</accession>
<comment type="catalytic activity">
    <reaction evidence="9">
        <text>[(1-&gt;3)-beta-D-glucosyl](n) + UDP-alpha-D-glucose = [(1-&gt;3)-beta-D-glucosyl](n+1) + UDP + H(+)</text>
        <dbReference type="Rhea" id="RHEA:21476"/>
        <dbReference type="Rhea" id="RHEA-COMP:11146"/>
        <dbReference type="Rhea" id="RHEA-COMP:14303"/>
        <dbReference type="ChEBI" id="CHEBI:15378"/>
        <dbReference type="ChEBI" id="CHEBI:37671"/>
        <dbReference type="ChEBI" id="CHEBI:58223"/>
        <dbReference type="ChEBI" id="CHEBI:58885"/>
        <dbReference type="EC" id="2.4.1.34"/>
    </reaction>
</comment>
<keyword evidence="8 10" id="KW-0472">Membrane</keyword>
<evidence type="ECO:0000313" key="12">
    <source>
        <dbReference type="EMBL" id="KAG1314353.1"/>
    </source>
</evidence>
<evidence type="ECO:0000256" key="10">
    <source>
        <dbReference type="SAM" id="Phobius"/>
    </source>
</evidence>
<name>A0A9P7BWR1_RHIOR</name>
<keyword evidence="4" id="KW-0328">Glycosyltransferase</keyword>
<feature type="transmembrane region" description="Helical" evidence="10">
    <location>
        <begin position="1229"/>
        <end position="1250"/>
    </location>
</feature>
<comment type="subcellular location">
    <subcellularLocation>
        <location evidence="1">Membrane</location>
        <topology evidence="1">Multi-pass membrane protein</topology>
    </subcellularLocation>
</comment>
<keyword evidence="6 10" id="KW-0812">Transmembrane</keyword>
<feature type="transmembrane region" description="Helical" evidence="10">
    <location>
        <begin position="1570"/>
        <end position="1591"/>
    </location>
</feature>
<dbReference type="Pfam" id="PF23605">
    <property type="entry name" value="FKS1_dom2"/>
    <property type="match status" value="1"/>
</dbReference>
<feature type="transmembrane region" description="Helical" evidence="10">
    <location>
        <begin position="460"/>
        <end position="479"/>
    </location>
</feature>
<evidence type="ECO:0000256" key="3">
    <source>
        <dbReference type="ARBA" id="ARBA00012589"/>
    </source>
</evidence>
<organism evidence="12 13">
    <name type="scientific">Rhizopus oryzae</name>
    <name type="common">Mucormycosis agent</name>
    <name type="synonym">Rhizopus arrhizus var. delemar</name>
    <dbReference type="NCBI Taxonomy" id="64495"/>
    <lineage>
        <taxon>Eukaryota</taxon>
        <taxon>Fungi</taxon>
        <taxon>Fungi incertae sedis</taxon>
        <taxon>Mucoromycota</taxon>
        <taxon>Mucoromycotina</taxon>
        <taxon>Mucoromycetes</taxon>
        <taxon>Mucorales</taxon>
        <taxon>Mucorineae</taxon>
        <taxon>Rhizopodaceae</taxon>
        <taxon>Rhizopus</taxon>
    </lineage>
</organism>
<evidence type="ECO:0000256" key="6">
    <source>
        <dbReference type="ARBA" id="ARBA00022692"/>
    </source>
</evidence>
<gene>
    <name evidence="12" type="ORF">G6F64_001526</name>
</gene>
<evidence type="ECO:0000256" key="7">
    <source>
        <dbReference type="ARBA" id="ARBA00022989"/>
    </source>
</evidence>
<evidence type="ECO:0000256" key="2">
    <source>
        <dbReference type="ARBA" id="ARBA00009040"/>
    </source>
</evidence>